<dbReference type="Gene3D" id="3.40.50.1110">
    <property type="entry name" value="SGNH hydrolase"/>
    <property type="match status" value="1"/>
</dbReference>
<evidence type="ECO:0000313" key="2">
    <source>
        <dbReference type="EMBL" id="KAF7760967.1"/>
    </source>
</evidence>
<dbReference type="GO" id="GO:0016788">
    <property type="term" value="F:hydrolase activity, acting on ester bonds"/>
    <property type="evidence" value="ECO:0007669"/>
    <property type="project" value="InterPro"/>
</dbReference>
<proteinExistence type="predicted"/>
<dbReference type="CDD" id="cd01846">
    <property type="entry name" value="fatty_acyltransferase_like"/>
    <property type="match status" value="1"/>
</dbReference>
<dbReference type="InterPro" id="IPR001087">
    <property type="entry name" value="GDSL"/>
</dbReference>
<gene>
    <name evidence="2" type="ORF">Agabi119p4_10376</name>
</gene>
<accession>A0A8H7C1X3</accession>
<dbReference type="PANTHER" id="PTHR45648:SF85">
    <property type="entry name" value="A, PUTATIVE (AFU_ORTHOLOGUE AFUA_2G10760)-RELATED"/>
    <property type="match status" value="1"/>
</dbReference>
<reference evidence="2 3" key="1">
    <citation type="journal article" name="Sci. Rep.">
        <title>Telomere-to-telomere assembled and centromere annotated genomes of the two main subspecies of the button mushroom Agaricus bisporus reveal especially polymorphic chromosome ends.</title>
        <authorList>
            <person name="Sonnenberg A.S.M."/>
            <person name="Sedaghat-Telgerd N."/>
            <person name="Lavrijssen B."/>
            <person name="Ohm R.A."/>
            <person name="Hendrickx P.M."/>
            <person name="Scholtmeijer K."/>
            <person name="Baars J.J.P."/>
            <person name="van Peer A."/>
        </authorList>
    </citation>
    <scope>NUCLEOTIDE SEQUENCE [LARGE SCALE GENOMIC DNA]</scope>
    <source>
        <strain evidence="2 3">H119_p4</strain>
    </source>
</reference>
<dbReference type="PANTHER" id="PTHR45648">
    <property type="entry name" value="GDSL LIPASE/ACYLHYDROLASE FAMILY PROTEIN (AFU_ORTHOLOGUE AFUA_4G14700)"/>
    <property type="match status" value="1"/>
</dbReference>
<dbReference type="AlphaFoldDB" id="A0A8H7C1X3"/>
<protein>
    <submittedName>
        <fullName evidence="2">CAZyme family CE16</fullName>
    </submittedName>
</protein>
<sequence>MVLPPLNFAEMYAKVVASLVLTPLASHGLDIPFRNMFAFGDSYTTNGWNGNGDPTAPHSSVCFSGGPPWSVQFTEMTEMNLVDLAIAGAAVDNSIIFTGPLDFVGQTTTFLEQVAPFPDKVTWNSSDSLFTVSFGTNDVNNSFRNTNDTGTQLYSQVMDTYFTTVDRLYAAGARNFVFNNVVPFDRAQIGVGQGPELQEKLKQSILEFNAQLESSADAYCNSKSDIDTCVIFDTHTLFADLMDHPDNFGFESADGFCQSYANKFNCDIDPTVDPTCLGPLAVYVWKDTLHPSYAADTFWAQGVIDEL</sequence>
<name>A0A8H7C1X3_AGABI</name>
<comment type="caution">
    <text evidence="2">The sequence shown here is derived from an EMBL/GenBank/DDBJ whole genome shotgun (WGS) entry which is preliminary data.</text>
</comment>
<dbReference type="SUPFAM" id="SSF52266">
    <property type="entry name" value="SGNH hydrolase"/>
    <property type="match status" value="1"/>
</dbReference>
<keyword evidence="1" id="KW-0378">Hydrolase</keyword>
<dbReference type="Proteomes" id="UP000629468">
    <property type="component" value="Unassembled WGS sequence"/>
</dbReference>
<dbReference type="InterPro" id="IPR036514">
    <property type="entry name" value="SGNH_hydro_sf"/>
</dbReference>
<evidence type="ECO:0000313" key="3">
    <source>
        <dbReference type="Proteomes" id="UP000629468"/>
    </source>
</evidence>
<dbReference type="EMBL" id="JABXXO010000014">
    <property type="protein sequence ID" value="KAF7760967.1"/>
    <property type="molecule type" value="Genomic_DNA"/>
</dbReference>
<evidence type="ECO:0000256" key="1">
    <source>
        <dbReference type="ARBA" id="ARBA00022801"/>
    </source>
</evidence>
<organism evidence="2 3">
    <name type="scientific">Agaricus bisporus var. burnettii</name>
    <dbReference type="NCBI Taxonomy" id="192524"/>
    <lineage>
        <taxon>Eukaryota</taxon>
        <taxon>Fungi</taxon>
        <taxon>Dikarya</taxon>
        <taxon>Basidiomycota</taxon>
        <taxon>Agaricomycotina</taxon>
        <taxon>Agaricomycetes</taxon>
        <taxon>Agaricomycetidae</taxon>
        <taxon>Agaricales</taxon>
        <taxon>Agaricineae</taxon>
        <taxon>Agaricaceae</taxon>
        <taxon>Agaricus</taxon>
    </lineage>
</organism>
<dbReference type="Pfam" id="PF00657">
    <property type="entry name" value="Lipase_GDSL"/>
    <property type="match status" value="1"/>
</dbReference>
<dbReference type="InterPro" id="IPR051058">
    <property type="entry name" value="GDSL_Est/Lipase"/>
</dbReference>